<dbReference type="EMBL" id="JBCGBO010000005">
    <property type="protein sequence ID" value="KAK9198402.1"/>
    <property type="molecule type" value="Genomic_DNA"/>
</dbReference>
<organism evidence="2 3">
    <name type="scientific">Citrus x changshan-huyou</name>
    <dbReference type="NCBI Taxonomy" id="2935761"/>
    <lineage>
        <taxon>Eukaryota</taxon>
        <taxon>Viridiplantae</taxon>
        <taxon>Streptophyta</taxon>
        <taxon>Embryophyta</taxon>
        <taxon>Tracheophyta</taxon>
        <taxon>Spermatophyta</taxon>
        <taxon>Magnoliopsida</taxon>
        <taxon>eudicotyledons</taxon>
        <taxon>Gunneridae</taxon>
        <taxon>Pentapetalae</taxon>
        <taxon>rosids</taxon>
        <taxon>malvids</taxon>
        <taxon>Sapindales</taxon>
        <taxon>Rutaceae</taxon>
        <taxon>Aurantioideae</taxon>
        <taxon>Citrus</taxon>
    </lineage>
</organism>
<accession>A0AAP0M6A6</accession>
<protein>
    <submittedName>
        <fullName evidence="2">Uncharacterized protein</fullName>
    </submittedName>
</protein>
<name>A0AAP0M6A6_9ROSI</name>
<feature type="region of interest" description="Disordered" evidence="1">
    <location>
        <begin position="1"/>
        <end position="34"/>
    </location>
</feature>
<dbReference type="AlphaFoldDB" id="A0AAP0M6A6"/>
<dbReference type="Proteomes" id="UP001428341">
    <property type="component" value="Unassembled WGS sequence"/>
</dbReference>
<evidence type="ECO:0000256" key="1">
    <source>
        <dbReference type="SAM" id="MobiDB-lite"/>
    </source>
</evidence>
<keyword evidence="3" id="KW-1185">Reference proteome</keyword>
<sequence>MKLLQLANPKRRRRRRRRNRSIRKKNNIEDDESQSSIVDAVAAADDDDNNNNNNNEAGKIYNIDAAKNMKYEELFPVETKNTFKTVEDALDDCVKKKAAEKMVAAGGETEGSVDCRDLEISVWVPGSWCCDRTRARKQPGIKNQYPDLLISYIRSGFYPDRIHRVRTESGLGELFCHLYLGLFGFPPKSQ</sequence>
<reference evidence="2 3" key="1">
    <citation type="submission" date="2024-05" db="EMBL/GenBank/DDBJ databases">
        <title>Haplotype-resolved chromosome-level genome assembly of Huyou (Citrus changshanensis).</title>
        <authorList>
            <person name="Miao C."/>
            <person name="Chen W."/>
            <person name="Wu Y."/>
            <person name="Wang L."/>
            <person name="Zhao S."/>
            <person name="Grierson D."/>
            <person name="Xu C."/>
            <person name="Chen K."/>
        </authorList>
    </citation>
    <scope>NUCLEOTIDE SEQUENCE [LARGE SCALE GENOMIC DNA]</scope>
    <source>
        <strain evidence="2">01-14</strain>
        <tissue evidence="2">Leaf</tissue>
    </source>
</reference>
<proteinExistence type="predicted"/>
<comment type="caution">
    <text evidence="2">The sequence shown here is derived from an EMBL/GenBank/DDBJ whole genome shotgun (WGS) entry which is preliminary data.</text>
</comment>
<evidence type="ECO:0000313" key="2">
    <source>
        <dbReference type="EMBL" id="KAK9198402.1"/>
    </source>
</evidence>
<evidence type="ECO:0000313" key="3">
    <source>
        <dbReference type="Proteomes" id="UP001428341"/>
    </source>
</evidence>
<feature type="compositionally biased region" description="Basic residues" evidence="1">
    <location>
        <begin position="9"/>
        <end position="25"/>
    </location>
</feature>
<gene>
    <name evidence="2" type="ORF">WN944_013586</name>
</gene>